<reference evidence="1" key="1">
    <citation type="journal article" date="2009" name="PLoS Genet.">
        <title>Sequencing, mapping, and analysis of 27,455 maize full-length cDNAs.</title>
        <authorList>
            <person name="Soderlund C."/>
            <person name="Descour A."/>
            <person name="Kudrna D."/>
            <person name="Bomhoff M."/>
            <person name="Boyd L."/>
            <person name="Currie J."/>
            <person name="Angelova A."/>
            <person name="Collura K."/>
            <person name="Wissotski M."/>
            <person name="Ashley E."/>
            <person name="Morrow D."/>
            <person name="Fernandes J."/>
            <person name="Walbot V."/>
            <person name="Yu Y."/>
        </authorList>
    </citation>
    <scope>NUCLEOTIDE SEQUENCE</scope>
    <source>
        <strain evidence="1">B73</strain>
    </source>
</reference>
<dbReference type="GeneID" id="100383380"/>
<name>C0PFH8_MAIZE</name>
<dbReference type="KEGG" id="zma:100383380"/>
<sequence length="95" mass="11145">MLRKMTDLKSYFSQASSGSRLSTRASGVCNEPEYKLEFKRIIVKIPMVKMLMVKSKIRKLDKCNCLDLLELDTTKHFIRYMVFGCKWIVIKMTTK</sequence>
<dbReference type="AlphaFoldDB" id="C0PFH8"/>
<evidence type="ECO:0000313" key="1">
    <source>
        <dbReference type="EMBL" id="ACN33944.1"/>
    </source>
</evidence>
<organism evidence="1">
    <name type="scientific">Zea mays</name>
    <name type="common">Maize</name>
    <dbReference type="NCBI Taxonomy" id="4577"/>
    <lineage>
        <taxon>Eukaryota</taxon>
        <taxon>Viridiplantae</taxon>
        <taxon>Streptophyta</taxon>
        <taxon>Embryophyta</taxon>
        <taxon>Tracheophyta</taxon>
        <taxon>Spermatophyta</taxon>
        <taxon>Magnoliopsida</taxon>
        <taxon>Liliopsida</taxon>
        <taxon>Poales</taxon>
        <taxon>Poaceae</taxon>
        <taxon>PACMAD clade</taxon>
        <taxon>Panicoideae</taxon>
        <taxon>Andropogonodae</taxon>
        <taxon>Andropogoneae</taxon>
        <taxon>Tripsacinae</taxon>
        <taxon>Zea</taxon>
    </lineage>
</organism>
<accession>C0PFH8</accession>
<protein>
    <submittedName>
        <fullName evidence="1">Uncharacterized protein</fullName>
    </submittedName>
</protein>
<dbReference type="EMBL" id="BT067047">
    <property type="protein sequence ID" value="ACN33944.1"/>
    <property type="molecule type" value="mRNA"/>
</dbReference>
<dbReference type="RefSeq" id="NP_001169506.1">
    <property type="nucleotide sequence ID" value="NM_001176035.1"/>
</dbReference>
<proteinExistence type="evidence at transcript level"/>